<organism evidence="4 5">
    <name type="scientific">Chlamydomonas eustigma</name>
    <dbReference type="NCBI Taxonomy" id="1157962"/>
    <lineage>
        <taxon>Eukaryota</taxon>
        <taxon>Viridiplantae</taxon>
        <taxon>Chlorophyta</taxon>
        <taxon>core chlorophytes</taxon>
        <taxon>Chlorophyceae</taxon>
        <taxon>CS clade</taxon>
        <taxon>Chlamydomonadales</taxon>
        <taxon>Chlamydomonadaceae</taxon>
        <taxon>Chlamydomonas</taxon>
    </lineage>
</organism>
<dbReference type="InterPro" id="IPR006843">
    <property type="entry name" value="PAP/fibrillin_dom"/>
</dbReference>
<evidence type="ECO:0000313" key="4">
    <source>
        <dbReference type="EMBL" id="GAX79758.1"/>
    </source>
</evidence>
<gene>
    <name evidence="4" type="ORF">CEUSTIGMA_g7199.t1</name>
</gene>
<keyword evidence="5" id="KW-1185">Reference proteome</keyword>
<evidence type="ECO:0000256" key="1">
    <source>
        <dbReference type="ARBA" id="ARBA00004474"/>
    </source>
</evidence>
<reference evidence="4 5" key="1">
    <citation type="submission" date="2017-08" db="EMBL/GenBank/DDBJ databases">
        <title>Acidophilic green algal genome provides insights into adaptation to an acidic environment.</title>
        <authorList>
            <person name="Hirooka S."/>
            <person name="Hirose Y."/>
            <person name="Kanesaki Y."/>
            <person name="Higuchi S."/>
            <person name="Fujiwara T."/>
            <person name="Onuma R."/>
            <person name="Era A."/>
            <person name="Ohbayashi R."/>
            <person name="Uzuka A."/>
            <person name="Nozaki H."/>
            <person name="Yoshikawa H."/>
            <person name="Miyagishima S.Y."/>
        </authorList>
    </citation>
    <scope>NUCLEOTIDE SEQUENCE [LARGE SCALE GENOMIC DNA]</scope>
    <source>
        <strain evidence="4 5">NIES-2499</strain>
    </source>
</reference>
<name>A0A250X9K9_9CHLO</name>
<evidence type="ECO:0000259" key="3">
    <source>
        <dbReference type="Pfam" id="PF04755"/>
    </source>
</evidence>
<comment type="caution">
    <text evidence="4">The sequence shown here is derived from an EMBL/GenBank/DDBJ whole genome shotgun (WGS) entry which is preliminary data.</text>
</comment>
<dbReference type="PANTHER" id="PTHR31906">
    <property type="entry name" value="PLASTID-LIPID-ASSOCIATED PROTEIN 4, CHLOROPLASTIC-RELATED"/>
    <property type="match status" value="1"/>
</dbReference>
<dbReference type="AlphaFoldDB" id="A0A250X9K9"/>
<accession>A0A250X9K9</accession>
<dbReference type="InterPro" id="IPR039633">
    <property type="entry name" value="PAP"/>
</dbReference>
<dbReference type="EMBL" id="BEGY01000045">
    <property type="protein sequence ID" value="GAX79758.1"/>
    <property type="molecule type" value="Genomic_DNA"/>
</dbReference>
<sequence length="296" mass="32718">MSYQQCMRGVAEYASVNRESSASLSSSLDGNSDENEDLAKADQVSGYAVYKDMPENGIQLQVQMQPIIPCAKPLEAVIKGKVGAFWMSARKEFNIVARAHSHRTDDIKSELSEVLVGLDRGIFGVNAAKKEKIVALVTELESLNPDTKPLDDLSKVQGNWKLLYSTITITGSKRTKLGLREFISLGNFTQTIVPAESLAANKVDFSVSGLGFIKGSLTINAAYRVESPKRVLIDFQNASLVPGELQKLFEANYELLLSIFNPQGWLEITYLDESHRIGRDDKGNIFYLQREKSSSS</sequence>
<dbReference type="GO" id="GO:0009536">
    <property type="term" value="C:plastid"/>
    <property type="evidence" value="ECO:0007669"/>
    <property type="project" value="UniProtKB-SubCell"/>
</dbReference>
<evidence type="ECO:0000256" key="2">
    <source>
        <dbReference type="ARBA" id="ARBA00022640"/>
    </source>
</evidence>
<dbReference type="Proteomes" id="UP000232323">
    <property type="component" value="Unassembled WGS sequence"/>
</dbReference>
<evidence type="ECO:0000313" key="5">
    <source>
        <dbReference type="Proteomes" id="UP000232323"/>
    </source>
</evidence>
<dbReference type="STRING" id="1157962.A0A250X9K9"/>
<comment type="subcellular location">
    <subcellularLocation>
        <location evidence="1">Plastid</location>
    </subcellularLocation>
</comment>
<proteinExistence type="predicted"/>
<keyword evidence="2" id="KW-0934">Plastid</keyword>
<feature type="domain" description="Plastid lipid-associated protein/fibrillin conserved" evidence="3">
    <location>
        <begin position="106"/>
        <end position="288"/>
    </location>
</feature>
<dbReference type="OrthoDB" id="201321at2759"/>
<protein>
    <recommendedName>
        <fullName evidence="3">Plastid lipid-associated protein/fibrillin conserved domain-containing protein</fullName>
    </recommendedName>
</protein>
<dbReference type="Pfam" id="PF04755">
    <property type="entry name" value="PAP_fibrillin"/>
    <property type="match status" value="1"/>
</dbReference>